<keyword evidence="6" id="KW-0156">Chromatin regulator</keyword>
<feature type="compositionally biased region" description="Low complexity" evidence="18">
    <location>
        <begin position="102"/>
        <end position="119"/>
    </location>
</feature>
<feature type="region of interest" description="Disordered" evidence="18">
    <location>
        <begin position="34"/>
        <end position="145"/>
    </location>
</feature>
<evidence type="ECO:0000256" key="16">
    <source>
        <dbReference type="ARBA" id="ARBA00071248"/>
    </source>
</evidence>
<evidence type="ECO:0000256" key="5">
    <source>
        <dbReference type="ARBA" id="ARBA00022843"/>
    </source>
</evidence>
<dbReference type="Gene3D" id="3.40.470.10">
    <property type="entry name" value="Uracil-DNA glycosylase-like domain"/>
    <property type="match status" value="1"/>
</dbReference>
<feature type="compositionally biased region" description="Polar residues" evidence="18">
    <location>
        <begin position="586"/>
        <end position="595"/>
    </location>
</feature>
<evidence type="ECO:0000313" key="20">
    <source>
        <dbReference type="EMBL" id="CAG9109489.1"/>
    </source>
</evidence>
<dbReference type="GO" id="GO:0141016">
    <property type="term" value="F:G/T mismatch-specific thymine-DNA glycosylase activity"/>
    <property type="evidence" value="ECO:0007669"/>
    <property type="project" value="UniProtKB-EC"/>
</dbReference>
<feature type="compositionally biased region" description="Polar residues" evidence="18">
    <location>
        <begin position="1001"/>
        <end position="1012"/>
    </location>
</feature>
<evidence type="ECO:0000256" key="12">
    <source>
        <dbReference type="ARBA" id="ARBA00052915"/>
    </source>
</evidence>
<comment type="subunit">
    <text evidence="14">Homodimer. Interacts with AICDA and GADD45A.</text>
</comment>
<evidence type="ECO:0000256" key="13">
    <source>
        <dbReference type="ARBA" id="ARBA00061261"/>
    </source>
</evidence>
<dbReference type="GO" id="GO:0006285">
    <property type="term" value="P:base-excision repair, AP site formation"/>
    <property type="evidence" value="ECO:0007669"/>
    <property type="project" value="InterPro"/>
</dbReference>
<evidence type="ECO:0000256" key="14">
    <source>
        <dbReference type="ARBA" id="ARBA00064519"/>
    </source>
</evidence>
<reference evidence="20" key="1">
    <citation type="submission" date="2020-11" db="EMBL/GenBank/DDBJ databases">
        <authorList>
            <person name="Whiteford S."/>
        </authorList>
    </citation>
    <scope>NUCLEOTIDE SEQUENCE</scope>
</reference>
<dbReference type="InterPro" id="IPR005122">
    <property type="entry name" value="Uracil-DNA_glycosylase-like"/>
</dbReference>
<feature type="compositionally biased region" description="Pro residues" evidence="18">
    <location>
        <begin position="771"/>
        <end position="782"/>
    </location>
</feature>
<keyword evidence="11" id="KW-0539">Nucleus</keyword>
<dbReference type="GO" id="GO:0040029">
    <property type="term" value="P:epigenetic regulation of gene expression"/>
    <property type="evidence" value="ECO:0007669"/>
    <property type="project" value="UniProtKB-ARBA"/>
</dbReference>
<evidence type="ECO:0000256" key="2">
    <source>
        <dbReference type="ARBA" id="ARBA00022499"/>
    </source>
</evidence>
<evidence type="ECO:0000256" key="4">
    <source>
        <dbReference type="ARBA" id="ARBA00022801"/>
    </source>
</evidence>
<dbReference type="SUPFAM" id="SSF52141">
    <property type="entry name" value="Uracil-DNA glycosylase-like"/>
    <property type="match status" value="1"/>
</dbReference>
<sequence length="1106" mass="121572">MAQSVCQYRGASYLAEVGRLRVRTITCTHCRVLVGGSDAGDKPKAAEPQDDGYETSNSGERPKPPSERGTPPPAPPEPPEHHYEHQGHHEHHEMLPQHEHPQQMQQQQQQQQVYPQYRPYEPPQHEQPPQDHEPYHHFPFPKYGAPEQYFKRENDAPYDMSQQHYAPKRDDDPLYNGIKRECEDPYSFVEEEAMCAMLGGPQGQMPPHLHHQQHHDAHQHHQMMHAQQMMLNQPKKRGRKKKIKDENGMEIKVEPGMEGALVPRVVKERKKHDRFNGMSEEEVSRRTLPDHLQENLDIIIIGINPGLFAAYKGHHYAGPGNHFWKCLYLSGLTREQMSADEDYKLLNFGIGFTNMVARATKGSADLTRREIKEGSAILLEKLQTFRPKVAVFNGKLIYEVFSGKKDFCFGKQPDTITGTNTYMWVMPSSSARCAQLPRAADKVPFYAALKKFRDYLNGLVAHIEESELVFPDTTSRRPQDELEIRRLTQEPEPGETMILEDGTEVPLKKKRGRPKKVKLENGAVPPAPRPRPPRPAPLADGEQPPKKKRGRPKKVRPEDQQFLMQQQQPLEQPYLHHQLMPHGQAENVQQEQSSFGAGLGGAELSGGGMMYDAPAGDASTYYQQQNAGNSMDGSLGYARQTPVPASNPAPSYIEPRAVYSPAQPRHAQFAHSPAGAGAGAGASTPTYSPRPAGTPQPQFPQSPAAFSQPSPPRYAPAGAAPPYPPQYPPAPFHHPHYDSREPAPQLRAGIEPYTFGIAVRVTRYAAAGAAPPSPPQYPPAPFHHPHYDSREPAPQTFGIAVRVARYAAAGAAPPYPPQYPPAPFHHPHYDSREPAPQPLRPFSRSPGPAPFPAASPAANSFTMSPAARSYSASPAYSTHSSPAPRTPHYAAAQTTPTPAAPGAGNLCGELSADMDSRSPPCALDFSPPSPADQQENQTSSVGSEMSVGGSCAPPAPARPFDAPYRRHGRLDSPRDHYQDQGQVAGSPQLDQMHQHQHASMYGNNFNRSTPESSGGGATPSGVGSPFSAHAFRPPDAHPDALPDLETIGIVIHASSAGGGAHHSRRATGLSSRRTATRTPPPRSCPVTAAFRSLRNTTKRLSKYSLL</sequence>
<dbReference type="FunFam" id="3.40.470.10:FF:000002">
    <property type="entry name" value="G/T mismatch-specific thymine DNA glycosylase"/>
    <property type="match status" value="1"/>
</dbReference>
<dbReference type="SMART" id="SM00384">
    <property type="entry name" value="AT_hook"/>
    <property type="match status" value="3"/>
</dbReference>
<dbReference type="InterPro" id="IPR017956">
    <property type="entry name" value="AT_hook_DNA-bd_motif"/>
</dbReference>
<feature type="compositionally biased region" description="Polar residues" evidence="18">
    <location>
        <begin position="979"/>
        <end position="991"/>
    </location>
</feature>
<feature type="domain" description="Uracil-DNA glycosylase-like" evidence="19">
    <location>
        <begin position="289"/>
        <end position="449"/>
    </location>
</feature>
<dbReference type="Pfam" id="PF03167">
    <property type="entry name" value="UDG"/>
    <property type="match status" value="1"/>
</dbReference>
<evidence type="ECO:0000256" key="8">
    <source>
        <dbReference type="ARBA" id="ARBA00023159"/>
    </source>
</evidence>
<evidence type="ECO:0000256" key="18">
    <source>
        <dbReference type="SAM" id="MobiDB-lite"/>
    </source>
</evidence>
<evidence type="ECO:0000256" key="17">
    <source>
        <dbReference type="ARBA" id="ARBA00083221"/>
    </source>
</evidence>
<protein>
    <recommendedName>
        <fullName evidence="16">G/T mismatch-specific thymine DNA glycosylase</fullName>
        <ecNumber evidence="15">3.2.2.29</ecNumber>
    </recommendedName>
    <alternativeName>
        <fullName evidence="17">Thymine-DNA glycosylase</fullName>
    </alternativeName>
</protein>
<dbReference type="InterPro" id="IPR015637">
    <property type="entry name" value="MUG/TDG"/>
</dbReference>
<keyword evidence="7" id="KW-0805">Transcription regulation</keyword>
<keyword evidence="2" id="KW-1017">Isopeptide bond</keyword>
<feature type="compositionally biased region" description="Low complexity" evidence="18">
    <location>
        <begin position="886"/>
        <end position="903"/>
    </location>
</feature>
<feature type="compositionally biased region" description="Basic and acidic residues" evidence="18">
    <location>
        <begin position="78"/>
        <end position="101"/>
    </location>
</feature>
<evidence type="ECO:0000259" key="19">
    <source>
        <dbReference type="Pfam" id="PF03167"/>
    </source>
</evidence>
<evidence type="ECO:0000313" key="21">
    <source>
        <dbReference type="Proteomes" id="UP000653454"/>
    </source>
</evidence>
<keyword evidence="3" id="KW-0227">DNA damage</keyword>
<organism evidence="20 21">
    <name type="scientific">Plutella xylostella</name>
    <name type="common">Diamondback moth</name>
    <name type="synonym">Plutella maculipennis</name>
    <dbReference type="NCBI Taxonomy" id="51655"/>
    <lineage>
        <taxon>Eukaryota</taxon>
        <taxon>Metazoa</taxon>
        <taxon>Ecdysozoa</taxon>
        <taxon>Arthropoda</taxon>
        <taxon>Hexapoda</taxon>
        <taxon>Insecta</taxon>
        <taxon>Pterygota</taxon>
        <taxon>Neoptera</taxon>
        <taxon>Endopterygota</taxon>
        <taxon>Lepidoptera</taxon>
        <taxon>Glossata</taxon>
        <taxon>Ditrysia</taxon>
        <taxon>Yponomeutoidea</taxon>
        <taxon>Plutellidae</taxon>
        <taxon>Plutella</taxon>
    </lineage>
</organism>
<dbReference type="GO" id="GO:0004844">
    <property type="term" value="F:uracil DNA N-glycosylase activity"/>
    <property type="evidence" value="ECO:0007669"/>
    <property type="project" value="TreeGrafter"/>
</dbReference>
<feature type="compositionally biased region" description="Pro residues" evidence="18">
    <location>
        <begin position="525"/>
        <end position="536"/>
    </location>
</feature>
<dbReference type="PANTHER" id="PTHR12159:SF9">
    <property type="entry name" value="G_T MISMATCH-SPECIFIC THYMINE DNA GLYCOSYLASE"/>
    <property type="match status" value="1"/>
</dbReference>
<feature type="compositionally biased region" description="Polar residues" evidence="18">
    <location>
        <begin position="620"/>
        <end position="632"/>
    </location>
</feature>
<dbReference type="EMBL" id="CAJHNJ030000011">
    <property type="protein sequence ID" value="CAG9109489.1"/>
    <property type="molecule type" value="Genomic_DNA"/>
</dbReference>
<evidence type="ECO:0000256" key="11">
    <source>
        <dbReference type="ARBA" id="ARBA00023242"/>
    </source>
</evidence>
<feature type="region of interest" description="Disordered" evidence="18">
    <location>
        <begin position="815"/>
        <end position="1041"/>
    </location>
</feature>
<keyword evidence="9" id="KW-0804">Transcription</keyword>
<keyword evidence="8" id="KW-0010">Activator</keyword>
<evidence type="ECO:0000256" key="3">
    <source>
        <dbReference type="ARBA" id="ARBA00022763"/>
    </source>
</evidence>
<keyword evidence="21" id="KW-1185">Reference proteome</keyword>
<evidence type="ECO:0000256" key="15">
    <source>
        <dbReference type="ARBA" id="ARBA00066769"/>
    </source>
</evidence>
<feature type="compositionally biased region" description="Gly residues" evidence="18">
    <location>
        <begin position="597"/>
        <end position="609"/>
    </location>
</feature>
<proteinExistence type="inferred from homology"/>
<keyword evidence="5" id="KW-0832">Ubl conjugation</keyword>
<dbReference type="AlphaFoldDB" id="A0A8S4E3Y7"/>
<comment type="catalytic activity">
    <reaction evidence="12">
        <text>Hydrolyzes mismatched double-stranded DNA and polynucleotides, releasing free thymine.</text>
        <dbReference type="EC" id="3.2.2.29"/>
    </reaction>
</comment>
<feature type="region of interest" description="Disordered" evidence="18">
    <location>
        <begin position="471"/>
        <end position="559"/>
    </location>
</feature>
<feature type="compositionally biased region" description="Basic and acidic residues" evidence="18">
    <location>
        <begin position="474"/>
        <end position="489"/>
    </location>
</feature>
<dbReference type="PANTHER" id="PTHR12159">
    <property type="entry name" value="G/T AND G/U MISMATCH-SPECIFIC DNA GLYCOSYLASE"/>
    <property type="match status" value="1"/>
</dbReference>
<evidence type="ECO:0000256" key="1">
    <source>
        <dbReference type="ARBA" id="ARBA00004123"/>
    </source>
</evidence>
<evidence type="ECO:0000256" key="9">
    <source>
        <dbReference type="ARBA" id="ARBA00023163"/>
    </source>
</evidence>
<feature type="compositionally biased region" description="Low complexity" evidence="18">
    <location>
        <begin position="854"/>
        <end position="877"/>
    </location>
</feature>
<comment type="subcellular location">
    <subcellularLocation>
        <location evidence="1">Nucleus</location>
    </subcellularLocation>
</comment>
<feature type="compositionally biased region" description="Pro residues" evidence="18">
    <location>
        <begin position="709"/>
        <end position="732"/>
    </location>
</feature>
<feature type="compositionally biased region" description="Basic and acidic residues" evidence="18">
    <location>
        <begin position="969"/>
        <end position="978"/>
    </location>
</feature>
<dbReference type="GO" id="GO:0005654">
    <property type="term" value="C:nucleoplasm"/>
    <property type="evidence" value="ECO:0007669"/>
    <property type="project" value="UniProtKB-ARBA"/>
</dbReference>
<dbReference type="PRINTS" id="PR00929">
    <property type="entry name" value="ATHOOK"/>
</dbReference>
<feature type="compositionally biased region" description="Low complexity" evidence="18">
    <location>
        <begin position="939"/>
        <end position="962"/>
    </location>
</feature>
<comment type="similarity">
    <text evidence="13">Belongs to the uracil-DNA glycosylase (UDG) superfamily. TDG/mug family.</text>
</comment>
<dbReference type="CDD" id="cd10028">
    <property type="entry name" value="UDG-F2_TDG_MUG"/>
    <property type="match status" value="1"/>
</dbReference>
<name>A0A8S4E3Y7_PLUXY</name>
<feature type="region of interest" description="Disordered" evidence="18">
    <location>
        <begin position="578"/>
        <end position="748"/>
    </location>
</feature>
<accession>A0A8S4E3Y7</accession>
<feature type="region of interest" description="Disordered" evidence="18">
    <location>
        <begin position="1055"/>
        <end position="1086"/>
    </location>
</feature>
<keyword evidence="4" id="KW-0378">Hydrolase</keyword>
<dbReference type="GO" id="GO:0032183">
    <property type="term" value="F:SUMO binding"/>
    <property type="evidence" value="ECO:0007669"/>
    <property type="project" value="UniProtKB-ARBA"/>
</dbReference>
<comment type="caution">
    <text evidence="20">The sequence shown here is derived from an EMBL/GenBank/DDBJ whole genome shotgun (WGS) entry which is preliminary data.</text>
</comment>
<evidence type="ECO:0000256" key="6">
    <source>
        <dbReference type="ARBA" id="ARBA00022853"/>
    </source>
</evidence>
<gene>
    <name evidence="20" type="ORF">PLXY2_LOCUS4163</name>
</gene>
<feature type="region of interest" description="Disordered" evidence="18">
    <location>
        <begin position="768"/>
        <end position="795"/>
    </location>
</feature>
<feature type="compositionally biased region" description="Pro residues" evidence="18">
    <location>
        <begin position="815"/>
        <end position="824"/>
    </location>
</feature>
<dbReference type="GO" id="GO:0003677">
    <property type="term" value="F:DNA binding"/>
    <property type="evidence" value="ECO:0007669"/>
    <property type="project" value="InterPro"/>
</dbReference>
<dbReference type="Proteomes" id="UP000653454">
    <property type="component" value="Unassembled WGS sequence"/>
</dbReference>
<evidence type="ECO:0000256" key="7">
    <source>
        <dbReference type="ARBA" id="ARBA00023015"/>
    </source>
</evidence>
<keyword evidence="10" id="KW-0234">DNA repair</keyword>
<dbReference type="EC" id="3.2.2.29" evidence="15"/>
<evidence type="ECO:0000256" key="10">
    <source>
        <dbReference type="ARBA" id="ARBA00023204"/>
    </source>
</evidence>
<dbReference type="InterPro" id="IPR036895">
    <property type="entry name" value="Uracil-DNA_glycosylase-like_sf"/>
</dbReference>